<dbReference type="GO" id="GO:0003746">
    <property type="term" value="F:translation elongation factor activity"/>
    <property type="evidence" value="ECO:0007669"/>
    <property type="project" value="UniProtKB-UniRule"/>
</dbReference>
<evidence type="ECO:0000259" key="3">
    <source>
        <dbReference type="PROSITE" id="PS50040"/>
    </source>
</evidence>
<dbReference type="OrthoDB" id="249703at2759"/>
<protein>
    <recommendedName>
        <fullName evidence="3">EF-1-gamma C-terminal domain-containing protein</fullName>
    </recommendedName>
</protein>
<evidence type="ECO:0000256" key="1">
    <source>
        <dbReference type="PROSITE-ProRule" id="PRU00519"/>
    </source>
</evidence>
<dbReference type="PANTHER" id="PTHR44372:SF1">
    <property type="entry name" value="ELONGATION FACTOR 1-GAMMA 3"/>
    <property type="match status" value="1"/>
</dbReference>
<dbReference type="GO" id="GO:0004364">
    <property type="term" value="F:glutathione transferase activity"/>
    <property type="evidence" value="ECO:0007669"/>
    <property type="project" value="InterPro"/>
</dbReference>
<evidence type="ECO:0000256" key="2">
    <source>
        <dbReference type="SAM" id="MobiDB-lite"/>
    </source>
</evidence>
<dbReference type="InterPro" id="IPR001662">
    <property type="entry name" value="EF1B_G_C"/>
</dbReference>
<proteinExistence type="predicted"/>
<dbReference type="SUPFAM" id="SSF89942">
    <property type="entry name" value="eEF1-gamma domain"/>
    <property type="match status" value="1"/>
</dbReference>
<feature type="region of interest" description="Disordered" evidence="2">
    <location>
        <begin position="1"/>
        <end position="23"/>
    </location>
</feature>
<reference evidence="4" key="1">
    <citation type="submission" date="2020-01" db="EMBL/GenBank/DDBJ databases">
        <authorList>
            <person name="Mishra B."/>
        </authorList>
    </citation>
    <scope>NUCLEOTIDE SEQUENCE [LARGE SCALE GENOMIC DNA]</scope>
</reference>
<dbReference type="PROSITE" id="PS50040">
    <property type="entry name" value="EF1G_C"/>
    <property type="match status" value="1"/>
</dbReference>
<evidence type="ECO:0000313" key="5">
    <source>
        <dbReference type="Proteomes" id="UP000467841"/>
    </source>
</evidence>
<dbReference type="Gene3D" id="3.30.70.1010">
    <property type="entry name" value="Translation elongation factor EF1B, gamma chain, conserved domain"/>
    <property type="match status" value="1"/>
</dbReference>
<accession>A0A6D2JYT6</accession>
<dbReference type="AlphaFoldDB" id="A0A6D2JYT6"/>
<dbReference type="InterPro" id="IPR044628">
    <property type="entry name" value="EF-1-gamma_plant"/>
</dbReference>
<keyword evidence="1" id="KW-0648">Protein biosynthesis</keyword>
<organism evidence="4 5">
    <name type="scientific">Microthlaspi erraticum</name>
    <dbReference type="NCBI Taxonomy" id="1685480"/>
    <lineage>
        <taxon>Eukaryota</taxon>
        <taxon>Viridiplantae</taxon>
        <taxon>Streptophyta</taxon>
        <taxon>Embryophyta</taxon>
        <taxon>Tracheophyta</taxon>
        <taxon>Spermatophyta</taxon>
        <taxon>Magnoliopsida</taxon>
        <taxon>eudicotyledons</taxon>
        <taxon>Gunneridae</taxon>
        <taxon>Pentapetalae</taxon>
        <taxon>rosids</taxon>
        <taxon>malvids</taxon>
        <taxon>Brassicales</taxon>
        <taxon>Brassicaceae</taxon>
        <taxon>Coluteocarpeae</taxon>
        <taxon>Microthlaspi</taxon>
    </lineage>
</organism>
<comment type="caution">
    <text evidence="4">The sequence shown here is derived from an EMBL/GenBank/DDBJ whole genome shotgun (WGS) entry which is preliminary data.</text>
</comment>
<keyword evidence="5" id="KW-1185">Reference proteome</keyword>
<dbReference type="EMBL" id="CACVBM020001362">
    <property type="protein sequence ID" value="CAA7047031.1"/>
    <property type="molecule type" value="Genomic_DNA"/>
</dbReference>
<dbReference type="Proteomes" id="UP000467841">
    <property type="component" value="Unassembled WGS sequence"/>
</dbReference>
<dbReference type="SMART" id="SM01183">
    <property type="entry name" value="EF1G"/>
    <property type="match status" value="1"/>
</dbReference>
<dbReference type="PANTHER" id="PTHR44372">
    <property type="entry name" value="ELONGATION FACTOR 1-GAMMA 1-RELATED"/>
    <property type="match status" value="1"/>
</dbReference>
<keyword evidence="1" id="KW-0251">Elongation factor</keyword>
<dbReference type="InterPro" id="IPR036433">
    <property type="entry name" value="EF1B_G_C_sf"/>
</dbReference>
<gene>
    <name evidence="4" type="ORF">MERR_LOCUS34266</name>
</gene>
<evidence type="ECO:0000313" key="4">
    <source>
        <dbReference type="EMBL" id="CAA7047031.1"/>
    </source>
</evidence>
<sequence length="75" mass="8418">MHTDKGNKSASEAPKNPLDLLPPSPMVLDDWKRLYSNTTKSNLREVAVKGLWDMYDPEARDTHCGSVTTSTIKRT</sequence>
<dbReference type="Pfam" id="PF00647">
    <property type="entry name" value="EF1G"/>
    <property type="match status" value="1"/>
</dbReference>
<feature type="domain" description="EF-1-gamma C-terminal" evidence="3">
    <location>
        <begin position="14"/>
        <end position="75"/>
    </location>
</feature>
<name>A0A6D2JYT6_9BRAS</name>